<evidence type="ECO:0000256" key="6">
    <source>
        <dbReference type="PROSITE-ProRule" id="PRU00284"/>
    </source>
</evidence>
<feature type="region of interest" description="Disordered" evidence="7">
    <location>
        <begin position="124"/>
        <end position="143"/>
    </location>
</feature>
<feature type="domain" description="Methyl-accepting transducer" evidence="9">
    <location>
        <begin position="79"/>
        <end position="308"/>
    </location>
</feature>
<evidence type="ECO:0000313" key="11">
    <source>
        <dbReference type="EMBL" id="EHT98550.1"/>
    </source>
</evidence>
<dbReference type="EMBL" id="AHIE01000037">
    <property type="protein sequence ID" value="EHT98550.1"/>
    <property type="molecule type" value="Genomic_DNA"/>
</dbReference>
<comment type="subcellular location">
    <subcellularLocation>
        <location evidence="1">Membrane</location>
    </subcellularLocation>
</comment>
<accession>H3RJU3</accession>
<gene>
    <name evidence="11" type="ORF">CKS_4937</name>
</gene>
<evidence type="ECO:0000256" key="3">
    <source>
        <dbReference type="ARBA" id="ARBA00022500"/>
    </source>
</evidence>
<dbReference type="PROSITE" id="PS50111">
    <property type="entry name" value="CHEMOTAXIS_TRANSDUC_2"/>
    <property type="match status" value="1"/>
</dbReference>
<comment type="similarity">
    <text evidence="5">Belongs to the methyl-accepting chemotaxis (MCP) protein family.</text>
</comment>
<feature type="transmembrane region" description="Helical" evidence="8">
    <location>
        <begin position="6"/>
        <end position="23"/>
    </location>
</feature>
<evidence type="ECO:0000256" key="1">
    <source>
        <dbReference type="ARBA" id="ARBA00004370"/>
    </source>
</evidence>
<evidence type="ECO:0000256" key="2">
    <source>
        <dbReference type="ARBA" id="ARBA00022481"/>
    </source>
</evidence>
<dbReference type="SMART" id="SM00283">
    <property type="entry name" value="MA"/>
    <property type="match status" value="1"/>
</dbReference>
<proteinExistence type="inferred from homology"/>
<keyword evidence="3" id="KW-0145">Chemotaxis</keyword>
<keyword evidence="8" id="KW-1133">Transmembrane helix</keyword>
<dbReference type="InterPro" id="IPR004089">
    <property type="entry name" value="MCPsignal_dom"/>
</dbReference>
<dbReference type="PATRIC" id="fig|660596.6.peg.4607"/>
<name>H3RJU3_PANSE</name>
<dbReference type="AlphaFoldDB" id="H3RJU3"/>
<evidence type="ECO:0000256" key="7">
    <source>
        <dbReference type="SAM" id="MobiDB-lite"/>
    </source>
</evidence>
<evidence type="ECO:0000259" key="10">
    <source>
        <dbReference type="PROSITE" id="PS50885"/>
    </source>
</evidence>
<evidence type="ECO:0000259" key="9">
    <source>
        <dbReference type="PROSITE" id="PS50111"/>
    </source>
</evidence>
<dbReference type="GO" id="GO:0004888">
    <property type="term" value="F:transmembrane signaling receptor activity"/>
    <property type="evidence" value="ECO:0007669"/>
    <property type="project" value="TreeGrafter"/>
</dbReference>
<keyword evidence="4 6" id="KW-0807">Transducer</keyword>
<dbReference type="PANTHER" id="PTHR43531">
    <property type="entry name" value="PROTEIN ICFG"/>
    <property type="match status" value="1"/>
</dbReference>
<protein>
    <submittedName>
        <fullName evidence="11">Methyl-accepting chemotaxis sensory transducer</fullName>
    </submittedName>
</protein>
<comment type="caution">
    <text evidence="11">The sequence shown here is derived from an EMBL/GenBank/DDBJ whole genome shotgun (WGS) entry which is preliminary data.</text>
</comment>
<dbReference type="Proteomes" id="UP000005050">
    <property type="component" value="Unassembled WGS sequence"/>
</dbReference>
<dbReference type="InterPro" id="IPR003660">
    <property type="entry name" value="HAMP_dom"/>
</dbReference>
<feature type="domain" description="HAMP" evidence="10">
    <location>
        <begin position="21"/>
        <end position="74"/>
    </location>
</feature>
<organism evidence="11 12">
    <name type="scientific">Pantoea stewartii subsp. stewartii DC283</name>
    <dbReference type="NCBI Taxonomy" id="660596"/>
    <lineage>
        <taxon>Bacteria</taxon>
        <taxon>Pseudomonadati</taxon>
        <taxon>Pseudomonadota</taxon>
        <taxon>Gammaproteobacteria</taxon>
        <taxon>Enterobacterales</taxon>
        <taxon>Erwiniaceae</taxon>
        <taxon>Pantoea</taxon>
    </lineage>
</organism>
<evidence type="ECO:0000256" key="5">
    <source>
        <dbReference type="ARBA" id="ARBA00029447"/>
    </source>
</evidence>
<keyword evidence="8" id="KW-0472">Membrane</keyword>
<sequence>MAAGIALAITGLGMLTILTIMRVRRSLNAMGGLMERASNTLDLSLKADDSRRDEVGVMARSYNRLMESISSAMYAVSSASQSVSSASAQIAAGNEDLSARTEEQAASLEQTAASMTQISETVRQTAGNTRQASNLAENTRNLSETSSAALTTMLDTMTSIRDSAGKVGDIITLIEGIAFQTNILALNAAVEAARAGEHGRGFAVVAGEVRNLSQRSTTAAREIKTLIQSSNALIESGTSQADNVNQNMETMRGAVSQVTDLVNEIAAAATEQSQGIAQVHQAVNQMDDVTQQNATLVEEASAASLSLQEQADGLAALVRRFTLAGQQAADVTPQRQPTAVVAPKPVMALATGGQDNWQSF</sequence>
<dbReference type="Pfam" id="PF00015">
    <property type="entry name" value="MCPsignal"/>
    <property type="match status" value="1"/>
</dbReference>
<reference evidence="11 12" key="1">
    <citation type="journal article" date="2012" name="Mol. Microbiol.">
        <title>The genetic and structural basis of two distinct terminal side branch residues in stewartan and amylovoran exopolysaccharides and their potential role in host adaptation.</title>
        <authorList>
            <person name="Wang X."/>
            <person name="Yang F."/>
            <person name="von Bodman S.B."/>
        </authorList>
    </citation>
    <scope>NUCLEOTIDE SEQUENCE [LARGE SCALE GENOMIC DNA]</scope>
    <source>
        <strain evidence="11 12">DC283</strain>
    </source>
</reference>
<dbReference type="SUPFAM" id="SSF58104">
    <property type="entry name" value="Methyl-accepting chemotaxis protein (MCP) signaling domain"/>
    <property type="match status" value="1"/>
</dbReference>
<evidence type="ECO:0000313" key="12">
    <source>
        <dbReference type="Proteomes" id="UP000005050"/>
    </source>
</evidence>
<keyword evidence="2" id="KW-0488">Methylation</keyword>
<dbReference type="FunFam" id="1.10.287.950:FF:000001">
    <property type="entry name" value="Methyl-accepting chemotaxis sensory transducer"/>
    <property type="match status" value="1"/>
</dbReference>
<evidence type="ECO:0000256" key="8">
    <source>
        <dbReference type="SAM" id="Phobius"/>
    </source>
</evidence>
<dbReference type="GO" id="GO:0007165">
    <property type="term" value="P:signal transduction"/>
    <property type="evidence" value="ECO:0007669"/>
    <property type="project" value="UniProtKB-KW"/>
</dbReference>
<dbReference type="GO" id="GO:0005886">
    <property type="term" value="C:plasma membrane"/>
    <property type="evidence" value="ECO:0007669"/>
    <property type="project" value="TreeGrafter"/>
</dbReference>
<dbReference type="eggNOG" id="COG0840">
    <property type="taxonomic scope" value="Bacteria"/>
</dbReference>
<dbReference type="CDD" id="cd11386">
    <property type="entry name" value="MCP_signal"/>
    <property type="match status" value="1"/>
</dbReference>
<dbReference type="Gene3D" id="1.10.287.950">
    <property type="entry name" value="Methyl-accepting chemotaxis protein"/>
    <property type="match status" value="1"/>
</dbReference>
<dbReference type="GO" id="GO:0006935">
    <property type="term" value="P:chemotaxis"/>
    <property type="evidence" value="ECO:0007669"/>
    <property type="project" value="UniProtKB-KW"/>
</dbReference>
<dbReference type="PANTHER" id="PTHR43531:SF14">
    <property type="entry name" value="METHYL-ACCEPTING CHEMOTAXIS PROTEIN I-RELATED"/>
    <property type="match status" value="1"/>
</dbReference>
<keyword evidence="8" id="KW-0812">Transmembrane</keyword>
<evidence type="ECO:0000256" key="4">
    <source>
        <dbReference type="ARBA" id="ARBA00023224"/>
    </source>
</evidence>
<dbReference type="PROSITE" id="PS50885">
    <property type="entry name" value="HAMP"/>
    <property type="match status" value="1"/>
</dbReference>
<dbReference type="InterPro" id="IPR051310">
    <property type="entry name" value="MCP_chemotaxis"/>
</dbReference>